<dbReference type="GO" id="GO:0043165">
    <property type="term" value="P:Gram-negative-bacterium-type cell outer membrane assembly"/>
    <property type="evidence" value="ECO:0007669"/>
    <property type="project" value="UniProtKB-UniRule"/>
</dbReference>
<dbReference type="AlphaFoldDB" id="A0A6N0HR75"/>
<organism evidence="11 12">
    <name type="scientific">Candidatus Ruthia endofausta</name>
    <dbReference type="NCBI Taxonomy" id="2738852"/>
    <lineage>
        <taxon>Bacteria</taxon>
        <taxon>Pseudomonadati</taxon>
        <taxon>Pseudomonadota</taxon>
        <taxon>Gammaproteobacteria</taxon>
        <taxon>Candidatus Pseudothioglobaceae</taxon>
        <taxon>Candidatus Ruthturnera</taxon>
    </lineage>
</organism>
<keyword evidence="7 8" id="KW-0998">Cell outer membrane</keyword>
<name>A0A6N0HR75_9GAMM</name>
<keyword evidence="6 8" id="KW-0472">Membrane</keyword>
<keyword evidence="12" id="KW-1185">Reference proteome</keyword>
<dbReference type="PROSITE" id="PS51779">
    <property type="entry name" value="POTRA"/>
    <property type="match status" value="3"/>
</dbReference>
<dbReference type="GO" id="GO:0009279">
    <property type="term" value="C:cell outer membrane"/>
    <property type="evidence" value="ECO:0007669"/>
    <property type="project" value="UniProtKB-SubCell"/>
</dbReference>
<dbReference type="HAMAP" id="MF_01430">
    <property type="entry name" value="OM_assembly_BamA"/>
    <property type="match status" value="1"/>
</dbReference>
<evidence type="ECO:0000256" key="2">
    <source>
        <dbReference type="ARBA" id="ARBA00022452"/>
    </source>
</evidence>
<feature type="domain" description="POTRA" evidence="10">
    <location>
        <begin position="351"/>
        <end position="425"/>
    </location>
</feature>
<keyword evidence="3 8" id="KW-0812">Transmembrane</keyword>
<dbReference type="Pfam" id="PF07244">
    <property type="entry name" value="POTRA"/>
    <property type="match status" value="4"/>
</dbReference>
<dbReference type="PIRSF" id="PIRSF006076">
    <property type="entry name" value="OM_assembly_OMP85"/>
    <property type="match status" value="1"/>
</dbReference>
<comment type="subunit">
    <text evidence="8">Part of the Bam complex.</text>
</comment>
<dbReference type="NCBIfam" id="TIGR03303">
    <property type="entry name" value="OM_YaeT"/>
    <property type="match status" value="1"/>
</dbReference>
<feature type="signal peptide" evidence="8">
    <location>
        <begin position="1"/>
        <end position="22"/>
    </location>
</feature>
<evidence type="ECO:0000256" key="7">
    <source>
        <dbReference type="ARBA" id="ARBA00023237"/>
    </source>
</evidence>
<dbReference type="Gene3D" id="2.40.160.50">
    <property type="entry name" value="membrane protein fhac: a member of the omp85/tpsb transporter family"/>
    <property type="match status" value="1"/>
</dbReference>
<keyword evidence="4 8" id="KW-0732">Signal</keyword>
<dbReference type="Proteomes" id="UP000509429">
    <property type="component" value="Chromosome"/>
</dbReference>
<keyword evidence="5 8" id="KW-0677">Repeat</keyword>
<dbReference type="PANTHER" id="PTHR12815">
    <property type="entry name" value="SORTING AND ASSEMBLY MACHINERY SAMM50 PROTEIN FAMILY MEMBER"/>
    <property type="match status" value="1"/>
</dbReference>
<dbReference type="InterPro" id="IPR000184">
    <property type="entry name" value="Bac_surfAg_D15"/>
</dbReference>
<dbReference type="KEGG" id="reo:HUE58_02575"/>
<proteinExistence type="inferred from homology"/>
<evidence type="ECO:0000256" key="4">
    <source>
        <dbReference type="ARBA" id="ARBA00022729"/>
    </source>
</evidence>
<dbReference type="Gene3D" id="3.10.20.310">
    <property type="entry name" value="membrane protein fhac"/>
    <property type="match status" value="5"/>
</dbReference>
<dbReference type="EMBL" id="CP054490">
    <property type="protein sequence ID" value="QKQ24787.1"/>
    <property type="molecule type" value="Genomic_DNA"/>
</dbReference>
<comment type="similarity">
    <text evidence="8">Belongs to the BamA family.</text>
</comment>
<evidence type="ECO:0000313" key="12">
    <source>
        <dbReference type="Proteomes" id="UP000509429"/>
    </source>
</evidence>
<dbReference type="GO" id="GO:0051205">
    <property type="term" value="P:protein insertion into membrane"/>
    <property type="evidence" value="ECO:0007669"/>
    <property type="project" value="UniProtKB-UniRule"/>
</dbReference>
<evidence type="ECO:0000256" key="5">
    <source>
        <dbReference type="ARBA" id="ARBA00022737"/>
    </source>
</evidence>
<evidence type="ECO:0000256" key="6">
    <source>
        <dbReference type="ARBA" id="ARBA00023136"/>
    </source>
</evidence>
<evidence type="ECO:0000256" key="9">
    <source>
        <dbReference type="NCBIfam" id="TIGR03303"/>
    </source>
</evidence>
<dbReference type="InterPro" id="IPR010827">
    <property type="entry name" value="BamA/TamA_POTRA"/>
</dbReference>
<reference evidence="11 12" key="1">
    <citation type="submission" date="2020-05" db="EMBL/GenBank/DDBJ databases">
        <title>Horizontal transmission and recombination maintain forever young bacterial symbiont genomes.</title>
        <authorList>
            <person name="Russell S.L."/>
            <person name="Pepper-Tunick E."/>
            <person name="Svedberg J."/>
            <person name="Byrne A."/>
            <person name="Ruelas Castillo J."/>
            <person name="Vollmers C."/>
            <person name="Beinart R.A."/>
            <person name="Corbett-Detig R."/>
        </authorList>
    </citation>
    <scope>NUCLEOTIDE SEQUENCE [LARGE SCALE GENOMIC DNA]</scope>
    <source>
        <strain evidence="11">JDF_Ridge</strain>
    </source>
</reference>
<comment type="subcellular location">
    <subcellularLocation>
        <location evidence="8">Cell outer membrane</location>
    </subcellularLocation>
    <subcellularLocation>
        <location evidence="1">Membrane</location>
    </subcellularLocation>
</comment>
<evidence type="ECO:0000256" key="1">
    <source>
        <dbReference type="ARBA" id="ARBA00004370"/>
    </source>
</evidence>
<evidence type="ECO:0000313" key="11">
    <source>
        <dbReference type="EMBL" id="QKQ24787.1"/>
    </source>
</evidence>
<sequence precursor="true">MKNIITLFVLAASILTCSVALAAPIKNIEILGLNVISRGAVLSYLPIEAGDDYNNQVSGQIIRALYKTNFFKDIEVSQEGQILKIKLTENPHIKYIDVTNYSNKVIEEKSLNQILKTMGLSQGKFFNKRQLDKLIAQLKVVYASKGYYGISIAKTIKIDTQNRVGIELNISEGKVAKISSMKITGNHVFDESELLNLFEIGQADFFIINYFTKKDHHSKVALDAGIESMKSFYINAGYLDFKVNEVKTDLSENKQSVSINIQISEGAEYKIGTIQFTGDLLSHSIEDLRKLLSFKKGDVFERKKMMQSLQSINDVFANQGYAFSDVKVATLENTSTHTIDLNIDITPNKKVYINRITIVGNTRTQDEVIRREIDIHEGGLYSNTELNESIEKIKRLGFFSDVKMQVSKLEGFKDKINLHFSVEETQTGTFSIGLSHSSSTGASLNLGVQERNFLGTGNTLNLSLSNSKAARDISFYFSDPYFTQDGHRISYGVFSKKLDASELELDEYKIDENGFGLGYSIPITKETRIGADLRASKRDVTCGETFKDNDHEPTQCASKDETELKLDLNWSNNTLNDFNFPTKGQKNSLNFSLALPVADFRYYKLDASHKSYYPLKNDLTLSLKGNLGLAQGYDGKELPFFKRYYGGGSSSVRGFDFNSLGAKYIGSDKAKGGELSFLTSVSAISPIKFMDDSKNMRISTFVDLGSISEKASGFDVDELRLSIGVAFSWLTPIGPLGFYAAQPLIKKSGDKTKTFDFTLGTSF</sequence>
<dbReference type="PANTHER" id="PTHR12815:SF23">
    <property type="entry name" value="OUTER MEMBRANE PROTEIN ASSEMBLY FACTOR BAMA"/>
    <property type="match status" value="1"/>
</dbReference>
<evidence type="ECO:0000256" key="8">
    <source>
        <dbReference type="HAMAP-Rule" id="MF_01430"/>
    </source>
</evidence>
<feature type="domain" description="POTRA" evidence="10">
    <location>
        <begin position="269"/>
        <end position="348"/>
    </location>
</feature>
<protein>
    <recommendedName>
        <fullName evidence="8 9">Outer membrane protein assembly factor BamA</fullName>
    </recommendedName>
</protein>
<feature type="domain" description="POTRA" evidence="10">
    <location>
        <begin position="23"/>
        <end position="90"/>
    </location>
</feature>
<dbReference type="InterPro" id="IPR039910">
    <property type="entry name" value="D15-like"/>
</dbReference>
<dbReference type="Pfam" id="PF01103">
    <property type="entry name" value="Omp85"/>
    <property type="match status" value="1"/>
</dbReference>
<evidence type="ECO:0000256" key="3">
    <source>
        <dbReference type="ARBA" id="ARBA00022692"/>
    </source>
</evidence>
<dbReference type="InterPro" id="IPR034746">
    <property type="entry name" value="POTRA"/>
</dbReference>
<feature type="chain" id="PRO_5027192685" description="Outer membrane protein assembly factor BamA" evidence="8">
    <location>
        <begin position="23"/>
        <end position="763"/>
    </location>
</feature>
<dbReference type="InterPro" id="IPR023707">
    <property type="entry name" value="OM_assembly_BamA"/>
</dbReference>
<gene>
    <name evidence="8 11" type="primary">bamA</name>
    <name evidence="11" type="ORF">HUE58_02575</name>
</gene>
<comment type="function">
    <text evidence="8">Part of the outer membrane protein assembly complex, which is involved in assembly and insertion of beta-barrel proteins into the outer membrane.</text>
</comment>
<keyword evidence="2 8" id="KW-1134">Transmembrane beta strand</keyword>
<evidence type="ECO:0000259" key="10">
    <source>
        <dbReference type="PROSITE" id="PS51779"/>
    </source>
</evidence>
<accession>A0A6N0HR75</accession>